<keyword evidence="13 17" id="KW-1015">Disulfide bond</keyword>
<evidence type="ECO:0000256" key="12">
    <source>
        <dbReference type="ARBA" id="ARBA00023014"/>
    </source>
</evidence>
<keyword evidence="10 17" id="KW-0560">Oxidoreductase</keyword>
<gene>
    <name evidence="17" type="primary">queH</name>
    <name evidence="18" type="ORF">Cspa_c14950</name>
</gene>
<feature type="disulfide bond" description="Redox-active" evidence="17">
    <location>
        <begin position="195"/>
        <end position="197"/>
    </location>
</feature>
<dbReference type="HAMAP" id="MF_02089">
    <property type="entry name" value="QueH"/>
    <property type="match status" value="1"/>
</dbReference>
<evidence type="ECO:0000256" key="13">
    <source>
        <dbReference type="ARBA" id="ARBA00023157"/>
    </source>
</evidence>
<proteinExistence type="inferred from homology"/>
<evidence type="ECO:0000256" key="7">
    <source>
        <dbReference type="ARBA" id="ARBA00022694"/>
    </source>
</evidence>
<sequence>MNKINYQKELDFLIENLTKEEKVPTLLLHSCCAPCSSYVLEYLSQYFKITIFFYNPNIYPLEEYARRVEEQKKFISELKVKNKIEFVEGEYDTKSFYEIAKGLEEDKEGNVRCFKCYELRLREAAIAATKAGFDYFTTTLSISPHKNSQKLNEIGKMLSEEYNVKYLYSDFKKKEGYKRSIELSKEFNLYRQDYCGCVFSKNESMKEK</sequence>
<dbReference type="EC" id="1.17.99.6" evidence="4 17"/>
<reference evidence="18 19" key="1">
    <citation type="submission" date="2013-02" db="EMBL/GenBank/DDBJ databases">
        <title>Genome sequence of Clostridium saccharoperbutylacetonicum N1-4(HMT).</title>
        <authorList>
            <person name="Poehlein A."/>
            <person name="Daniel R."/>
        </authorList>
    </citation>
    <scope>NUCLEOTIDE SEQUENCE [LARGE SCALE GENOMIC DNA]</scope>
    <source>
        <strain evidence="19">N1-4(HMT)</strain>
    </source>
</reference>
<keyword evidence="14 17" id="KW-0676">Redox-active center</keyword>
<dbReference type="PATRIC" id="fig|931276.5.peg.1456"/>
<dbReference type="Pfam" id="PF02677">
    <property type="entry name" value="QueH"/>
    <property type="match status" value="1"/>
</dbReference>
<dbReference type="RefSeq" id="WP_015391587.1">
    <property type="nucleotide sequence ID" value="NC_020291.1"/>
</dbReference>
<dbReference type="GO" id="GO:0046872">
    <property type="term" value="F:metal ion binding"/>
    <property type="evidence" value="ECO:0007669"/>
    <property type="project" value="UniProtKB-KW"/>
</dbReference>
<keyword evidence="19" id="KW-1185">Reference proteome</keyword>
<dbReference type="UniPathway" id="UPA00392"/>
<accession>M1LQX4</accession>
<evidence type="ECO:0000256" key="10">
    <source>
        <dbReference type="ARBA" id="ARBA00023002"/>
    </source>
</evidence>
<keyword evidence="12 17" id="KW-0411">Iron-sulfur</keyword>
<dbReference type="GO" id="GO:0051539">
    <property type="term" value="F:4 iron, 4 sulfur cluster binding"/>
    <property type="evidence" value="ECO:0007669"/>
    <property type="project" value="UniProtKB-UniRule"/>
</dbReference>
<dbReference type="HOGENOM" id="CLU_088177_1_0_9"/>
<comment type="catalytic activity">
    <reaction evidence="16 17">
        <text>epoxyqueuosine(34) in tRNA + AH2 = queuosine(34) in tRNA + A + H2O</text>
        <dbReference type="Rhea" id="RHEA:32159"/>
        <dbReference type="Rhea" id="RHEA-COMP:18571"/>
        <dbReference type="Rhea" id="RHEA-COMP:18582"/>
        <dbReference type="ChEBI" id="CHEBI:13193"/>
        <dbReference type="ChEBI" id="CHEBI:15377"/>
        <dbReference type="ChEBI" id="CHEBI:17499"/>
        <dbReference type="ChEBI" id="CHEBI:194431"/>
        <dbReference type="ChEBI" id="CHEBI:194443"/>
        <dbReference type="EC" id="1.17.99.6"/>
    </reaction>
</comment>
<dbReference type="GO" id="GO:0008616">
    <property type="term" value="P:tRNA queuosine(34) biosynthetic process"/>
    <property type="evidence" value="ECO:0007669"/>
    <property type="project" value="UniProtKB-UniRule"/>
</dbReference>
<organism evidence="18 19">
    <name type="scientific">Clostridium saccharoperbutylacetonicum N1-4(HMT)</name>
    <dbReference type="NCBI Taxonomy" id="931276"/>
    <lineage>
        <taxon>Bacteria</taxon>
        <taxon>Bacillati</taxon>
        <taxon>Bacillota</taxon>
        <taxon>Clostridia</taxon>
        <taxon>Eubacteriales</taxon>
        <taxon>Clostridiaceae</taxon>
        <taxon>Clostridium</taxon>
    </lineage>
</organism>
<dbReference type="OrthoDB" id="9801033at2"/>
<dbReference type="PANTHER" id="PTHR36701:SF1">
    <property type="entry name" value="EPOXYQUEUOSINE REDUCTASE QUEH"/>
    <property type="match status" value="1"/>
</dbReference>
<dbReference type="InterPro" id="IPR003828">
    <property type="entry name" value="QueH"/>
</dbReference>
<evidence type="ECO:0000256" key="1">
    <source>
        <dbReference type="ARBA" id="ARBA00002268"/>
    </source>
</evidence>
<dbReference type="STRING" id="36745.CLSAP_14580"/>
<dbReference type="Gene3D" id="3.40.50.620">
    <property type="entry name" value="HUPs"/>
    <property type="match status" value="1"/>
</dbReference>
<dbReference type="GO" id="GO:0052693">
    <property type="term" value="F:epoxyqueuosine reductase activity"/>
    <property type="evidence" value="ECO:0007669"/>
    <property type="project" value="UniProtKB-UniRule"/>
</dbReference>
<feature type="binding site" evidence="17">
    <location>
        <position position="113"/>
    </location>
    <ligand>
        <name>[4Fe-4S] cluster</name>
        <dbReference type="ChEBI" id="CHEBI:49883"/>
    </ligand>
</feature>
<evidence type="ECO:0000256" key="3">
    <source>
        <dbReference type="ARBA" id="ARBA00008207"/>
    </source>
</evidence>
<protein>
    <recommendedName>
        <fullName evidence="5 17">Epoxyqueuosine reductase QueH</fullName>
        <ecNumber evidence="4 17">1.17.99.6</ecNumber>
    </recommendedName>
    <alternativeName>
        <fullName evidence="15 17">Queuosine biosynthesis protein QueH</fullName>
    </alternativeName>
</protein>
<keyword evidence="11 17" id="KW-0408">Iron</keyword>
<keyword evidence="8 17" id="KW-0479">Metal-binding</keyword>
<feature type="binding site" evidence="17">
    <location>
        <position position="31"/>
    </location>
    <ligand>
        <name>[4Fe-4S] cluster</name>
        <dbReference type="ChEBI" id="CHEBI:49883"/>
    </ligand>
</feature>
<dbReference type="EMBL" id="CP004121">
    <property type="protein sequence ID" value="AGF55265.1"/>
    <property type="molecule type" value="Genomic_DNA"/>
</dbReference>
<keyword evidence="7 17" id="KW-0819">tRNA processing</keyword>
<evidence type="ECO:0000256" key="6">
    <source>
        <dbReference type="ARBA" id="ARBA00022485"/>
    </source>
</evidence>
<evidence type="ECO:0000256" key="9">
    <source>
        <dbReference type="ARBA" id="ARBA00022785"/>
    </source>
</evidence>
<dbReference type="eggNOG" id="COG1636">
    <property type="taxonomic scope" value="Bacteria"/>
</dbReference>
<keyword evidence="6 17" id="KW-0004">4Fe-4S</keyword>
<dbReference type="KEGG" id="csr:Cspa_c14950"/>
<dbReference type="Proteomes" id="UP000011728">
    <property type="component" value="Chromosome"/>
</dbReference>
<evidence type="ECO:0000256" key="2">
    <source>
        <dbReference type="ARBA" id="ARBA00004691"/>
    </source>
</evidence>
<evidence type="ECO:0000256" key="11">
    <source>
        <dbReference type="ARBA" id="ARBA00023004"/>
    </source>
</evidence>
<evidence type="ECO:0000256" key="8">
    <source>
        <dbReference type="ARBA" id="ARBA00022723"/>
    </source>
</evidence>
<feature type="binding site" evidence="17">
    <location>
        <position position="116"/>
    </location>
    <ligand>
        <name>[4Fe-4S] cluster</name>
        <dbReference type="ChEBI" id="CHEBI:49883"/>
    </ligand>
</feature>
<comment type="similarity">
    <text evidence="3 17">Belongs to the QueH family.</text>
</comment>
<evidence type="ECO:0000256" key="5">
    <source>
        <dbReference type="ARBA" id="ARBA00016895"/>
    </source>
</evidence>
<evidence type="ECO:0000256" key="4">
    <source>
        <dbReference type="ARBA" id="ARBA00012622"/>
    </source>
</evidence>
<name>M1LQX4_9CLOT</name>
<dbReference type="InterPro" id="IPR014729">
    <property type="entry name" value="Rossmann-like_a/b/a_fold"/>
</dbReference>
<comment type="function">
    <text evidence="1 17">Catalyzes the conversion of epoxyqueuosine (oQ) to queuosine (Q), which is a hypermodified base found in the wobble positions of tRNA(Asp), tRNA(Asn), tRNA(His) and tRNA(Tyr).</text>
</comment>
<evidence type="ECO:0000256" key="15">
    <source>
        <dbReference type="ARBA" id="ARBA00031446"/>
    </source>
</evidence>
<dbReference type="PANTHER" id="PTHR36701">
    <property type="entry name" value="EPOXYQUEUOSINE REDUCTASE QUEH"/>
    <property type="match status" value="1"/>
</dbReference>
<evidence type="ECO:0000256" key="16">
    <source>
        <dbReference type="ARBA" id="ARBA00047415"/>
    </source>
</evidence>
<keyword evidence="9 17" id="KW-0671">Queuosine biosynthesis</keyword>
<dbReference type="AlphaFoldDB" id="M1LQX4"/>
<comment type="pathway">
    <text evidence="2 17">tRNA modification; tRNA-queuosine biosynthesis.</text>
</comment>
<evidence type="ECO:0000313" key="18">
    <source>
        <dbReference type="EMBL" id="AGF55265.1"/>
    </source>
</evidence>
<evidence type="ECO:0000256" key="14">
    <source>
        <dbReference type="ARBA" id="ARBA00023284"/>
    </source>
</evidence>
<evidence type="ECO:0000313" key="19">
    <source>
        <dbReference type="Proteomes" id="UP000011728"/>
    </source>
</evidence>
<evidence type="ECO:0000256" key="17">
    <source>
        <dbReference type="HAMAP-Rule" id="MF_02089"/>
    </source>
</evidence>
<feature type="binding site" evidence="17">
    <location>
        <position position="32"/>
    </location>
    <ligand>
        <name>[4Fe-4S] cluster</name>
        <dbReference type="ChEBI" id="CHEBI:49883"/>
    </ligand>
</feature>